<dbReference type="RefSeq" id="WP_242330983.1">
    <property type="nucleotide sequence ID" value="NZ_CP071872.1"/>
</dbReference>
<evidence type="ECO:0000313" key="3">
    <source>
        <dbReference type="Proteomes" id="UP000828924"/>
    </source>
</evidence>
<feature type="region of interest" description="Disordered" evidence="1">
    <location>
        <begin position="29"/>
        <end position="54"/>
    </location>
</feature>
<evidence type="ECO:0000256" key="1">
    <source>
        <dbReference type="SAM" id="MobiDB-lite"/>
    </source>
</evidence>
<feature type="compositionally biased region" description="Polar residues" evidence="1">
    <location>
        <begin position="41"/>
        <end position="54"/>
    </location>
</feature>
<keyword evidence="3" id="KW-1185">Reference proteome</keyword>
<proteinExistence type="predicted"/>
<sequence>MTSPFPSEKLYDIDQRGTVVPQLAAALPLRHRDSADAMRRTTPSATATGHHQSE</sequence>
<protein>
    <submittedName>
        <fullName evidence="2">Uncharacterized protein</fullName>
    </submittedName>
</protein>
<organism evidence="2 3">
    <name type="scientific">Streptomyces formicae</name>
    <dbReference type="NCBI Taxonomy" id="1616117"/>
    <lineage>
        <taxon>Bacteria</taxon>
        <taxon>Bacillati</taxon>
        <taxon>Actinomycetota</taxon>
        <taxon>Actinomycetes</taxon>
        <taxon>Kitasatosporales</taxon>
        <taxon>Streptomycetaceae</taxon>
        <taxon>Streptomyces</taxon>
    </lineage>
</organism>
<name>A0ABY3WIF0_9ACTN</name>
<feature type="compositionally biased region" description="Basic and acidic residues" evidence="1">
    <location>
        <begin position="30"/>
        <end position="39"/>
    </location>
</feature>
<dbReference type="Proteomes" id="UP000828924">
    <property type="component" value="Chromosome"/>
</dbReference>
<reference evidence="2 3" key="1">
    <citation type="submission" date="2021-03" db="EMBL/GenBank/DDBJ databases">
        <title>Complete genome of Streptomyces formicae strain 1H-GS9 (DSM 100524).</title>
        <authorList>
            <person name="Atanasov K.E."/>
            <person name="Altabella T."/>
            <person name="Ferrer A."/>
        </authorList>
    </citation>
    <scope>NUCLEOTIDE SEQUENCE [LARGE SCALE GENOMIC DNA]</scope>
    <source>
        <strain evidence="2 3">1H-GS9</strain>
    </source>
</reference>
<evidence type="ECO:0000313" key="2">
    <source>
        <dbReference type="EMBL" id="UNM12377.1"/>
    </source>
</evidence>
<dbReference type="EMBL" id="CP071872">
    <property type="protein sequence ID" value="UNM12377.1"/>
    <property type="molecule type" value="Genomic_DNA"/>
</dbReference>
<accession>A0ABY3WIF0</accession>
<gene>
    <name evidence="2" type="ORF">J4032_13250</name>
</gene>